<feature type="region of interest" description="Disordered" evidence="2">
    <location>
        <begin position="578"/>
        <end position="773"/>
    </location>
</feature>
<proteinExistence type="inferred from homology"/>
<evidence type="ECO:0000313" key="4">
    <source>
        <dbReference type="EMBL" id="AWP04660.1"/>
    </source>
</evidence>
<evidence type="ECO:0000313" key="5">
    <source>
        <dbReference type="Proteomes" id="UP000246464"/>
    </source>
</evidence>
<feature type="compositionally biased region" description="Polar residues" evidence="2">
    <location>
        <begin position="876"/>
        <end position="888"/>
    </location>
</feature>
<evidence type="ECO:0000256" key="1">
    <source>
        <dbReference type="ARBA" id="ARBA00010251"/>
    </source>
</evidence>
<feature type="compositionally biased region" description="Polar residues" evidence="2">
    <location>
        <begin position="697"/>
        <end position="727"/>
    </location>
</feature>
<dbReference type="PANTHER" id="PTHR14392:SF3">
    <property type="entry name" value="PROTEIN NIBAN 1"/>
    <property type="match status" value="1"/>
</dbReference>
<keyword evidence="5" id="KW-1185">Reference proteome</keyword>
<evidence type="ECO:0000259" key="3">
    <source>
        <dbReference type="Pfam" id="PF26086"/>
    </source>
</evidence>
<dbReference type="Proteomes" id="UP000246464">
    <property type="component" value="Chromosome 7"/>
</dbReference>
<dbReference type="InterPro" id="IPR026088">
    <property type="entry name" value="Niban-like"/>
</dbReference>
<dbReference type="AlphaFoldDB" id="A0A2U9BLK1"/>
<evidence type="ECO:0000256" key="2">
    <source>
        <dbReference type="SAM" id="MobiDB-lite"/>
    </source>
</evidence>
<accession>A0A2U9BLK1</accession>
<dbReference type="OMA" id="HLEKTCA"/>
<organism evidence="4 5">
    <name type="scientific">Scophthalmus maximus</name>
    <name type="common">Turbot</name>
    <name type="synonym">Psetta maxima</name>
    <dbReference type="NCBI Taxonomy" id="52904"/>
    <lineage>
        <taxon>Eukaryota</taxon>
        <taxon>Metazoa</taxon>
        <taxon>Chordata</taxon>
        <taxon>Craniata</taxon>
        <taxon>Vertebrata</taxon>
        <taxon>Euteleostomi</taxon>
        <taxon>Actinopterygii</taxon>
        <taxon>Neopterygii</taxon>
        <taxon>Teleostei</taxon>
        <taxon>Neoteleostei</taxon>
        <taxon>Acanthomorphata</taxon>
        <taxon>Carangaria</taxon>
        <taxon>Pleuronectiformes</taxon>
        <taxon>Pleuronectoidei</taxon>
        <taxon>Scophthalmidae</taxon>
        <taxon>Scophthalmus</taxon>
    </lineage>
</organism>
<dbReference type="Pfam" id="PF26086">
    <property type="entry name" value="Niban2"/>
    <property type="match status" value="1"/>
</dbReference>
<comment type="similarity">
    <text evidence="1">Belongs to the Niban family.</text>
</comment>
<feature type="compositionally biased region" description="Basic and acidic residues" evidence="2">
    <location>
        <begin position="846"/>
        <end position="856"/>
    </location>
</feature>
<gene>
    <name evidence="4" type="ORF">SMAX5B_000795</name>
</gene>
<dbReference type="Pfam" id="PF26089">
    <property type="entry name" value="PH_Niban2"/>
    <property type="match status" value="1"/>
</dbReference>
<sequence length="924" mass="102397">MGASSSGLLDEAKISHIQGLVDSTFQSFSVFYRQQYSSAYVGHLHQELEPRKEGRGLLLTQRPQYAPEEALYQGNVKFSCWDEQGKKCRERYAVLRRDYQVEIHENKESFDRGCAAKLILKPAGGRVLTTEEESRAHLEQICTGILNGVKEDSSSVVSSPDVFAVYLHLPYTGHTCFLFQQEEERDHFLSALKTCIRHRNLDPWCESSYESEAFIRALRIYRQDKGCYESWEMLLGTEEQVLASQVMEEVLPWLQSQLQSRVKGKKIERIRQWLATVHATYTLVLEMLTASLEILRDECRQTALANQAVIRSNLDQIMSSLSYLDQKVRVCICEEAAKVYSELVAPYMSSILEVLTENISASIQGMQHTLHTQMDSALTHTGGGTEETKKALLPLRFISLDQCYRQVKNLTEILADLKQRFGLSSTQRLVHSAHLEMERLLDSAVYTLELFLQSAARLQPSQVPVKMDRAKERVLKQLDYDSRVVQRRLYQEALLEITLPALARRMDSKWKTELQQFEQYIFSDYSSFILVQNVYDDVLRTILSTEIETVVQDAAGTKSDNLLLGTSDLSVSEYSLLGQTPPCSAPGSPASRAQGSSSVGHSADRESAPEEEEGAQMVPAQPQSDPEPNAAAGLDLSSSQSSDHSKVPLSPVIVVTRQSDVPPTEEASPSEEIHEDLRPGTDTPSTTDSVSSESGTPDASTVPESANPTPGSPEPSTCTLSSPQSTDVAAKCAQSDQSATHENPATSDQISEDALTVQPSCPSPPLQPCTESPTKISLESLNQAIGCDATAPYVMQTMAQGTTDRAVYLTGEIKASWEVERSKEEKQREAEAGEKAEGRVDDEEKGIELEDRKDEQQEAEVDGEGKEEEEVEEELPQSTQPMESQTEGSAGLHLDSVAIIRDLVTEVIEVETVMSPCPDSSSTL</sequence>
<reference evidence="4 5" key="1">
    <citation type="submission" date="2017-12" db="EMBL/GenBank/DDBJ databases">
        <title>Integrating genomic resources of turbot (Scophthalmus maximus) in depth evaluation of genetic and physical mapping variation across individuals.</title>
        <authorList>
            <person name="Martinez P."/>
        </authorList>
    </citation>
    <scope>NUCLEOTIDE SEQUENCE [LARGE SCALE GENOMIC DNA]</scope>
</reference>
<feature type="compositionally biased region" description="Acidic residues" evidence="2">
    <location>
        <begin position="857"/>
        <end position="875"/>
    </location>
</feature>
<feature type="domain" description="Niban 1/2/3" evidence="3">
    <location>
        <begin position="339"/>
        <end position="500"/>
    </location>
</feature>
<dbReference type="InterPro" id="IPR059060">
    <property type="entry name" value="Niban_1/2/3_dom"/>
</dbReference>
<feature type="compositionally biased region" description="Basic and acidic residues" evidence="2">
    <location>
        <begin position="818"/>
        <end position="839"/>
    </location>
</feature>
<name>A0A2U9BLK1_SCOMX</name>
<feature type="compositionally biased region" description="Polar residues" evidence="2">
    <location>
        <begin position="734"/>
        <end position="749"/>
    </location>
</feature>
<protein>
    <recommendedName>
        <fullName evidence="3">Niban 1/2/3 domain-containing protein</fullName>
    </recommendedName>
</protein>
<dbReference type="PANTHER" id="PTHR14392">
    <property type="entry name" value="NIBAN FAMILY MEMBER"/>
    <property type="match status" value="1"/>
</dbReference>
<feature type="region of interest" description="Disordered" evidence="2">
    <location>
        <begin position="818"/>
        <end position="893"/>
    </location>
</feature>
<dbReference type="EMBL" id="CP026249">
    <property type="protein sequence ID" value="AWP04660.1"/>
    <property type="molecule type" value="Genomic_DNA"/>
</dbReference>
<feature type="compositionally biased region" description="Low complexity" evidence="2">
    <location>
        <begin position="680"/>
        <end position="696"/>
    </location>
</feature>
<feature type="compositionally biased region" description="Polar residues" evidence="2">
    <location>
        <begin position="591"/>
        <end position="600"/>
    </location>
</feature>